<dbReference type="CDD" id="cd00158">
    <property type="entry name" value="RHOD"/>
    <property type="match status" value="1"/>
</dbReference>
<proteinExistence type="predicted"/>
<dbReference type="PANTHER" id="PTHR43031">
    <property type="entry name" value="FAD-DEPENDENT OXIDOREDUCTASE"/>
    <property type="match status" value="1"/>
</dbReference>
<dbReference type="InterPro" id="IPR036873">
    <property type="entry name" value="Rhodanese-like_dom_sf"/>
</dbReference>
<feature type="domain" description="Rhodanese" evidence="2">
    <location>
        <begin position="45"/>
        <end position="133"/>
    </location>
</feature>
<dbReference type="SMART" id="SM00450">
    <property type="entry name" value="RHOD"/>
    <property type="match status" value="1"/>
</dbReference>
<gene>
    <name evidence="3" type="ordered locus">AM1_D0255</name>
</gene>
<sequence length="184" mass="20166">MLTPKDQFFTNPISLMGSFQRGKTMTFAMHNLKEIDALTLKQWMDRNEVLLIDVSKPQEFEKSHIPGAKLIPIDKFDPATVPRLQGQRIVLQCQSGDRSTQAAHQMLQAGFSHVHHLQGGLAAWKAAGYPTQGKRSINILRLAQILTGSCVLLGTSLGSTLSPWFVLFSIVVGGSLVLIGVSND</sequence>
<accession>A8ZP10</accession>
<evidence type="ECO:0000313" key="3">
    <source>
        <dbReference type="EMBL" id="ABW32746.1"/>
    </source>
</evidence>
<keyword evidence="1" id="KW-0812">Transmembrane</keyword>
<keyword evidence="4" id="KW-1185">Reference proteome</keyword>
<dbReference type="Gene3D" id="6.10.140.1340">
    <property type="match status" value="1"/>
</dbReference>
<dbReference type="PANTHER" id="PTHR43031:SF16">
    <property type="entry name" value="OXIDOREDUCTASE"/>
    <property type="match status" value="1"/>
</dbReference>
<name>A8ZP10_ACAM1</name>
<keyword evidence="1" id="KW-0472">Membrane</keyword>
<dbReference type="Pfam" id="PF00581">
    <property type="entry name" value="Rhodanese"/>
    <property type="match status" value="1"/>
</dbReference>
<dbReference type="SUPFAM" id="SSF52821">
    <property type="entry name" value="Rhodanese/Cell cycle control phosphatase"/>
    <property type="match status" value="1"/>
</dbReference>
<dbReference type="AlphaFoldDB" id="A8ZP10"/>
<dbReference type="PROSITE" id="PS00380">
    <property type="entry name" value="RHODANESE_1"/>
    <property type="match status" value="1"/>
</dbReference>
<dbReference type="InterPro" id="IPR001763">
    <property type="entry name" value="Rhodanese-like_dom"/>
</dbReference>
<dbReference type="GO" id="GO:0004792">
    <property type="term" value="F:thiosulfate-cyanide sulfurtransferase activity"/>
    <property type="evidence" value="ECO:0007669"/>
    <property type="project" value="InterPro"/>
</dbReference>
<keyword evidence="1" id="KW-1133">Transmembrane helix</keyword>
<dbReference type="Proteomes" id="UP000000268">
    <property type="component" value="Plasmid pREB4"/>
</dbReference>
<reference evidence="3 4" key="1">
    <citation type="journal article" date="2008" name="Proc. Natl. Acad. Sci. U.S.A.">
        <title>Niche adaptation and genome expansion in the chlorophyll d-producing cyanobacterium Acaryochloris marina.</title>
        <authorList>
            <person name="Swingley W.D."/>
            <person name="Chen M."/>
            <person name="Cheung P.C."/>
            <person name="Conrad A.L."/>
            <person name="Dejesa L.C."/>
            <person name="Hao J."/>
            <person name="Honchak B.M."/>
            <person name="Karbach L.E."/>
            <person name="Kurdoglu A."/>
            <person name="Lahiri S."/>
            <person name="Mastrian S.D."/>
            <person name="Miyashita H."/>
            <person name="Page L."/>
            <person name="Ramakrishna P."/>
            <person name="Satoh S."/>
            <person name="Sattley W.M."/>
            <person name="Shimada Y."/>
            <person name="Taylor H.L."/>
            <person name="Tomo T."/>
            <person name="Tsuchiya T."/>
            <person name="Wang Z.T."/>
            <person name="Raymond J."/>
            <person name="Mimuro M."/>
            <person name="Blankenship R.E."/>
            <person name="Touchman J.W."/>
        </authorList>
    </citation>
    <scope>NUCLEOTIDE SEQUENCE [LARGE SCALE GENOMIC DNA]</scope>
    <source>
        <strain evidence="4">MBIC 11017</strain>
        <plasmid evidence="4">Plasmid pREB4</plasmid>
    </source>
</reference>
<dbReference type="Gene3D" id="3.40.250.10">
    <property type="entry name" value="Rhodanese-like domain"/>
    <property type="match status" value="1"/>
</dbReference>
<dbReference type="KEGG" id="amr:AM1_D0255"/>
<keyword evidence="3" id="KW-0614">Plasmid</keyword>
<dbReference type="InterPro" id="IPR050229">
    <property type="entry name" value="GlpE_sulfurtransferase"/>
</dbReference>
<dbReference type="EMBL" id="CP000841">
    <property type="protein sequence ID" value="ABW32746.1"/>
    <property type="molecule type" value="Genomic_DNA"/>
</dbReference>
<dbReference type="PROSITE" id="PS50206">
    <property type="entry name" value="RHODANESE_3"/>
    <property type="match status" value="1"/>
</dbReference>
<protein>
    <submittedName>
        <fullName evidence="3">Rhodanese family protein</fullName>
    </submittedName>
</protein>
<dbReference type="HOGENOM" id="CLU_107126_1_0_3"/>
<evidence type="ECO:0000259" key="2">
    <source>
        <dbReference type="PROSITE" id="PS50206"/>
    </source>
</evidence>
<feature type="transmembrane region" description="Helical" evidence="1">
    <location>
        <begin position="164"/>
        <end position="181"/>
    </location>
</feature>
<geneLocation type="plasmid" evidence="3 4">
    <name>pREB4</name>
</geneLocation>
<evidence type="ECO:0000313" key="4">
    <source>
        <dbReference type="Proteomes" id="UP000000268"/>
    </source>
</evidence>
<dbReference type="InterPro" id="IPR001307">
    <property type="entry name" value="Thiosulphate_STrfase_CS"/>
</dbReference>
<evidence type="ECO:0000256" key="1">
    <source>
        <dbReference type="SAM" id="Phobius"/>
    </source>
</evidence>
<organism evidence="3 4">
    <name type="scientific">Acaryochloris marina (strain MBIC 11017)</name>
    <dbReference type="NCBI Taxonomy" id="329726"/>
    <lineage>
        <taxon>Bacteria</taxon>
        <taxon>Bacillati</taxon>
        <taxon>Cyanobacteriota</taxon>
        <taxon>Cyanophyceae</taxon>
        <taxon>Acaryochloridales</taxon>
        <taxon>Acaryochloridaceae</taxon>
        <taxon>Acaryochloris</taxon>
    </lineage>
</organism>